<feature type="transmembrane region" description="Helical" evidence="10">
    <location>
        <begin position="12"/>
        <end position="35"/>
    </location>
</feature>
<gene>
    <name evidence="12" type="primary">kdtA</name>
    <name evidence="12" type="ORF">GCM10010960_19480</name>
</gene>
<keyword evidence="5 10" id="KW-0808">Transferase</keyword>
<evidence type="ECO:0000256" key="7">
    <source>
        <dbReference type="ARBA" id="ARBA00049183"/>
    </source>
</evidence>
<feature type="active site" description="Proton acceptor" evidence="8">
    <location>
        <position position="71"/>
    </location>
</feature>
<reference evidence="12" key="2">
    <citation type="submission" date="2020-09" db="EMBL/GenBank/DDBJ databases">
        <authorList>
            <person name="Sun Q."/>
            <person name="Zhou Y."/>
        </authorList>
    </citation>
    <scope>NUCLEOTIDE SEQUENCE</scope>
    <source>
        <strain evidence="12">CGMCC 1.12726</strain>
    </source>
</reference>
<dbReference type="GO" id="GO:0005886">
    <property type="term" value="C:plasma membrane"/>
    <property type="evidence" value="ECO:0007669"/>
    <property type="project" value="UniProtKB-SubCell"/>
</dbReference>
<dbReference type="Proteomes" id="UP000632858">
    <property type="component" value="Unassembled WGS sequence"/>
</dbReference>
<comment type="subcellular location">
    <subcellularLocation>
        <location evidence="10">Cell membrane</location>
    </subcellularLocation>
</comment>
<feature type="domain" description="3-deoxy-D-manno-octulosonic-acid transferase N-terminal" evidence="11">
    <location>
        <begin position="47"/>
        <end position="220"/>
    </location>
</feature>
<dbReference type="EMBL" id="BMFO01000005">
    <property type="protein sequence ID" value="GGF97884.1"/>
    <property type="molecule type" value="Genomic_DNA"/>
</dbReference>
<comment type="caution">
    <text evidence="12">The sequence shown here is derived from an EMBL/GenBank/DDBJ whole genome shotgun (WGS) entry which is preliminary data.</text>
</comment>
<dbReference type="FunFam" id="3.40.50.2000:FF:000032">
    <property type="entry name" value="3-deoxy-D-manno-octulosonic acid transferase"/>
    <property type="match status" value="1"/>
</dbReference>
<keyword evidence="10" id="KW-0448">Lipopolysaccharide biosynthesis</keyword>
<keyword evidence="10" id="KW-1133">Transmembrane helix</keyword>
<comment type="similarity">
    <text evidence="2">Belongs to the glycosyltransferase group 1 family. Glycosyltransferase 30 subfamily.</text>
</comment>
<dbReference type="GO" id="GO:0009245">
    <property type="term" value="P:lipid A biosynthetic process"/>
    <property type="evidence" value="ECO:0007669"/>
    <property type="project" value="TreeGrafter"/>
</dbReference>
<evidence type="ECO:0000259" key="11">
    <source>
        <dbReference type="Pfam" id="PF04413"/>
    </source>
</evidence>
<keyword evidence="10" id="KW-0472">Membrane</keyword>
<accession>A0A917CW57</accession>
<dbReference type="PANTHER" id="PTHR42755">
    <property type="entry name" value="3-DEOXY-MANNO-OCTULOSONATE CYTIDYLYLTRANSFERASE"/>
    <property type="match status" value="1"/>
</dbReference>
<feature type="site" description="Transition state stabilizer" evidence="9">
    <location>
        <position position="141"/>
    </location>
</feature>
<dbReference type="SUPFAM" id="SSF53756">
    <property type="entry name" value="UDP-Glycosyltransferase/glycogen phosphorylase"/>
    <property type="match status" value="1"/>
</dbReference>
<dbReference type="AlphaFoldDB" id="A0A917CW57"/>
<comment type="function">
    <text evidence="10">Involved in lipopolysaccharide (LPS) biosynthesis. Catalyzes the transfer of 3-deoxy-D-manno-octulosonate (Kdo) residue(s) from CMP-Kdo to lipid IV(A), the tetraacyldisaccharide-1,4'-bisphosphate precursor of lipid A.</text>
</comment>
<evidence type="ECO:0000256" key="6">
    <source>
        <dbReference type="ARBA" id="ARBA00031445"/>
    </source>
</evidence>
<organism evidence="12 13">
    <name type="scientific">Arenimonas maotaiensis</name>
    <dbReference type="NCBI Taxonomy" id="1446479"/>
    <lineage>
        <taxon>Bacteria</taxon>
        <taxon>Pseudomonadati</taxon>
        <taxon>Pseudomonadota</taxon>
        <taxon>Gammaproteobacteria</taxon>
        <taxon>Lysobacterales</taxon>
        <taxon>Lysobacteraceae</taxon>
        <taxon>Arenimonas</taxon>
    </lineage>
</organism>
<sequence length="428" mass="46459">MLWPMASLSYPIVPRLLYGALLLPALPLLTLHLLWRSLRQPAYRNFFDERLGRHRRSAARPIWLHAASLGEVQAAAPLLAALRAEHAGVPIWVTCQTPAGRQAAEALALADCTVAYLPFDAGFCVRAFLRRVRPRVALVLETEIWPTLFLQVRRAGIPLLMLNARITERSLRRYRRLAIFRHALALPEAIACQSAADAERFRAAGALDAALSVTGNLKWDRPAPPAVAARADWPQTPVWMAASTHPDEEPVVLAAHRRLLREFPEALLLWAPRHVERFEPVAQTVQNAGLALRRRSRDALPDADTRVFLIDTHGELAGFMPGSDLVFVGGSLQAIGGHNVLEPAGFGLPVLVGPHTAHFSDSVAALQAVGGLLQVPDAEALAVQIAALLRDPTRRAAMGRANADCVAASRGALEKTKALVAQRLVGGG</sequence>
<comment type="pathway">
    <text evidence="1 10">Bacterial outer membrane biogenesis; LPS core biosynthesis.</text>
</comment>
<comment type="catalytic activity">
    <reaction evidence="7 10">
        <text>lipid IVA (E. coli) + CMP-3-deoxy-beta-D-manno-octulosonate = alpha-Kdo-(2-&gt;6)-lipid IVA (E. coli) + CMP + H(+)</text>
        <dbReference type="Rhea" id="RHEA:28066"/>
        <dbReference type="ChEBI" id="CHEBI:15378"/>
        <dbReference type="ChEBI" id="CHEBI:58603"/>
        <dbReference type="ChEBI" id="CHEBI:60364"/>
        <dbReference type="ChEBI" id="CHEBI:60377"/>
        <dbReference type="ChEBI" id="CHEBI:85987"/>
        <dbReference type="EC" id="2.4.99.12"/>
    </reaction>
</comment>
<protein>
    <recommendedName>
        <fullName evidence="4 10">3-deoxy-D-manno-octulosonic acid transferase</fullName>
        <shortName evidence="10">Kdo transferase</shortName>
        <ecNumber evidence="3 10">2.4.99.12</ecNumber>
    </recommendedName>
    <alternativeName>
        <fullName evidence="6 10">Lipid IV(A) 3-deoxy-D-manno-octulosonic acid transferase</fullName>
    </alternativeName>
</protein>
<dbReference type="GO" id="GO:0043842">
    <property type="term" value="F:Kdo transferase activity"/>
    <property type="evidence" value="ECO:0007669"/>
    <property type="project" value="UniProtKB-EC"/>
</dbReference>
<dbReference type="EC" id="2.4.99.12" evidence="3 10"/>
<name>A0A917CW57_9GAMM</name>
<evidence type="ECO:0000256" key="9">
    <source>
        <dbReference type="PIRSR" id="PIRSR639901-2"/>
    </source>
</evidence>
<evidence type="ECO:0000256" key="1">
    <source>
        <dbReference type="ARBA" id="ARBA00004713"/>
    </source>
</evidence>
<evidence type="ECO:0000256" key="4">
    <source>
        <dbReference type="ARBA" id="ARBA00019077"/>
    </source>
</evidence>
<dbReference type="Gene3D" id="3.40.50.11720">
    <property type="entry name" value="3-Deoxy-D-manno-octulosonic-acid transferase, N-terminal domain"/>
    <property type="match status" value="1"/>
</dbReference>
<dbReference type="GO" id="GO:0009244">
    <property type="term" value="P:lipopolysaccharide core region biosynthetic process"/>
    <property type="evidence" value="ECO:0007669"/>
    <property type="project" value="UniProtKB-UniRule"/>
</dbReference>
<dbReference type="InterPro" id="IPR039901">
    <property type="entry name" value="Kdotransferase"/>
</dbReference>
<dbReference type="Gene3D" id="3.40.50.2000">
    <property type="entry name" value="Glycogen Phosphorylase B"/>
    <property type="match status" value="1"/>
</dbReference>
<dbReference type="InterPro" id="IPR038107">
    <property type="entry name" value="Glycos_transf_N_sf"/>
</dbReference>
<proteinExistence type="inferred from homology"/>
<dbReference type="PANTHER" id="PTHR42755:SF1">
    <property type="entry name" value="3-DEOXY-D-MANNO-OCTULOSONIC ACID TRANSFERASE, MITOCHONDRIAL-RELATED"/>
    <property type="match status" value="1"/>
</dbReference>
<keyword evidence="13" id="KW-1185">Reference proteome</keyword>
<keyword evidence="10" id="KW-1003">Cell membrane</keyword>
<evidence type="ECO:0000256" key="5">
    <source>
        <dbReference type="ARBA" id="ARBA00022679"/>
    </source>
</evidence>
<evidence type="ECO:0000256" key="8">
    <source>
        <dbReference type="PIRSR" id="PIRSR639901-1"/>
    </source>
</evidence>
<reference evidence="12" key="1">
    <citation type="journal article" date="2014" name="Int. J. Syst. Evol. Microbiol.">
        <title>Complete genome sequence of Corynebacterium casei LMG S-19264T (=DSM 44701T), isolated from a smear-ripened cheese.</title>
        <authorList>
            <consortium name="US DOE Joint Genome Institute (JGI-PGF)"/>
            <person name="Walter F."/>
            <person name="Albersmeier A."/>
            <person name="Kalinowski J."/>
            <person name="Ruckert C."/>
        </authorList>
    </citation>
    <scope>NUCLEOTIDE SEQUENCE</scope>
    <source>
        <strain evidence="12">CGMCC 1.12726</strain>
    </source>
</reference>
<evidence type="ECO:0000313" key="13">
    <source>
        <dbReference type="Proteomes" id="UP000632858"/>
    </source>
</evidence>
<evidence type="ECO:0000256" key="2">
    <source>
        <dbReference type="ARBA" id="ARBA00006380"/>
    </source>
</evidence>
<evidence type="ECO:0000313" key="12">
    <source>
        <dbReference type="EMBL" id="GGF97884.1"/>
    </source>
</evidence>
<feature type="site" description="Transition state stabilizer" evidence="9">
    <location>
        <position position="218"/>
    </location>
</feature>
<evidence type="ECO:0000256" key="3">
    <source>
        <dbReference type="ARBA" id="ARBA00012621"/>
    </source>
</evidence>
<evidence type="ECO:0000256" key="10">
    <source>
        <dbReference type="RuleBase" id="RU365103"/>
    </source>
</evidence>
<keyword evidence="10" id="KW-0812">Transmembrane</keyword>
<dbReference type="InterPro" id="IPR007507">
    <property type="entry name" value="Glycos_transf_N"/>
</dbReference>
<dbReference type="Pfam" id="PF04413">
    <property type="entry name" value="Glycos_transf_N"/>
    <property type="match status" value="1"/>
</dbReference>